<reference evidence="1 2" key="1">
    <citation type="journal article" date="2019" name="Sci. Rep.">
        <title>Orb-weaving spider Araneus ventricosus genome elucidates the spidroin gene catalogue.</title>
        <authorList>
            <person name="Kono N."/>
            <person name="Nakamura H."/>
            <person name="Ohtoshi R."/>
            <person name="Moran D.A.P."/>
            <person name="Shinohara A."/>
            <person name="Yoshida Y."/>
            <person name="Fujiwara M."/>
            <person name="Mori M."/>
            <person name="Tomita M."/>
            <person name="Arakawa K."/>
        </authorList>
    </citation>
    <scope>NUCLEOTIDE SEQUENCE [LARGE SCALE GENOMIC DNA]</scope>
</reference>
<organism evidence="1 2">
    <name type="scientific">Araneus ventricosus</name>
    <name type="common">Orbweaver spider</name>
    <name type="synonym">Epeira ventricosa</name>
    <dbReference type="NCBI Taxonomy" id="182803"/>
    <lineage>
        <taxon>Eukaryota</taxon>
        <taxon>Metazoa</taxon>
        <taxon>Ecdysozoa</taxon>
        <taxon>Arthropoda</taxon>
        <taxon>Chelicerata</taxon>
        <taxon>Arachnida</taxon>
        <taxon>Araneae</taxon>
        <taxon>Araneomorphae</taxon>
        <taxon>Entelegynae</taxon>
        <taxon>Araneoidea</taxon>
        <taxon>Araneidae</taxon>
        <taxon>Araneus</taxon>
    </lineage>
</organism>
<proteinExistence type="predicted"/>
<evidence type="ECO:0000313" key="2">
    <source>
        <dbReference type="Proteomes" id="UP000499080"/>
    </source>
</evidence>
<comment type="caution">
    <text evidence="1">The sequence shown here is derived from an EMBL/GenBank/DDBJ whole genome shotgun (WGS) entry which is preliminary data.</text>
</comment>
<dbReference type="AlphaFoldDB" id="A0A4Y2LEG2"/>
<accession>A0A4Y2LEG2</accession>
<keyword evidence="2" id="KW-1185">Reference proteome</keyword>
<dbReference type="EMBL" id="BGPR01005633">
    <property type="protein sequence ID" value="GBN11996.1"/>
    <property type="molecule type" value="Genomic_DNA"/>
</dbReference>
<sequence length="159" mass="18441">MAFSNLIDVAIINENENHYVSSLLPTFLIRCPIKPFRHGRSIIGNKTTPEKSFTASTGGAHEWSRHCFQNLFHLIHHRIKSLVDEASHLQFNKRQSLTSQMEEDGKLTTESIIGLNAQICRIKSELESFLLLYNGRWHNILVINKMGMHHDQFFRTLRE</sequence>
<protein>
    <submittedName>
        <fullName evidence="1">Uncharacterized protein</fullName>
    </submittedName>
</protein>
<evidence type="ECO:0000313" key="1">
    <source>
        <dbReference type="EMBL" id="GBN11996.1"/>
    </source>
</evidence>
<gene>
    <name evidence="1" type="ORF">AVEN_767_1</name>
</gene>
<dbReference type="Proteomes" id="UP000499080">
    <property type="component" value="Unassembled WGS sequence"/>
</dbReference>
<name>A0A4Y2LEG2_ARAVE</name>